<dbReference type="Pfam" id="PF25030">
    <property type="entry name" value="M-HEAT_ATR"/>
    <property type="match status" value="1"/>
</dbReference>
<evidence type="ECO:0000313" key="5">
    <source>
        <dbReference type="EMBL" id="KAK9718192.1"/>
    </source>
</evidence>
<protein>
    <recommendedName>
        <fullName evidence="1">non-specific serine/threonine protein kinase</fullName>
        <ecNumber evidence="1">2.7.11.1</ecNumber>
    </recommendedName>
</protein>
<dbReference type="SUPFAM" id="SSF48371">
    <property type="entry name" value="ARM repeat"/>
    <property type="match status" value="1"/>
</dbReference>
<sequence>MDDQDKVQPDADINDRRQYAAAKSSPEDLLEQLLGNTILNQTHSTQEYNEEIAQYYMLIRTVVSACLSPDSEGLAEEERLSQAHSAIRLLQHSFQHVPDVVNYKGNSTSSSEVTLVLETESEKPKEDSKCRFDFWILSYLLNAIKDTSLQPIHDIIGDTICSLIDVTKGKLEDPLGFKVTFKFLVEITQEVLYMVSTKVRDSNFPCNLQLRKTKNLDSGLEAIQFRTETEASTFLVNLFHTIAKILKKNSQFFRDLKGSLWRITITQLKLYDNAFLVPVTQGITNLISSLIKGYKSIPLIHIEDLLYHFLLRIYHLLISKNPNTIEGTEDIIFSFDLQDQVAACLKLILEYLTAPATLFSSISLLKDLVISKDFIQFSTPDLMNAIFNILEVLVYLMEYSQIKECTDALITILGSNKPKQALTNCLIKMCKVQGPAETKSLVINESKRKSAAQDSEESSELQSSDNKRIKITVNLTGEEATLVEKKPANFTHVGYTGSFATEHSFTTSSYTLKKLIDIYLETVNRYQTANPSSIIVLDDIFLIQGSLEVLSIALDESSVKDLLPPAIQFGKRYLRDYTRLFSSGTSIEPECLLSCYLVMCQFTEAILRAFDNDLKDQDYTTIKEVLLCILIVPWLKDVLGSEDIANKIPEELAQEEAIFFDLLKKHFDIDKEKIYSAESLTAIGSSELQGNIVSLMPLFKDVLPYLRSKIYSFCLSKSADVSVRITAWKHLALFLNTLDRDDTIKRLIFVNARVELDDPPQLLQAVADSIGHVACVESEDTKMSELSNRRTRRILKNIEIQCHKCDSSDSNSSIHEESPKNKCTISEEDWRPYIFLLSNRQTTETRLGFMKSIYRILNHIPTHELNLNQSTIGKSCLKSLTSSQHRLRLLASRSLMKFFPDARCEQKTILRENSQILKEHFSQLINSDHSEYQEIYIATLRNLSKVADKTLLSYILQVLLESLGHKNLFVRTLAYQAIKTIAKFRDVTELELFKPFWSDLSIFIIEKLESKVDLVKQVVTMFRMSIKDFLDQTLEHTLPYLVFKKKVETLEALAKILDRDVPVMCINEIHHILGFLFMQEESDIHEAIMFFLSIASSDFNNITMTSLLKSCSLLLVVKLAIELGDEEEGRRLKALAALRLVESKLRNEIPQDSNISEDSLSTFLRHYFLGVLSHINESINDLHGNQSSENKLKTVRSLGSLINLIGHSVYPMTPQIMATLQTILDHPSLRTEALKVWKIFIHILDLEHLGPLLNQIIVILINAYTDSSGVERNEIVIILNYLFVEKREQLQQHFHTVRQLPDIPEFGHINSILGELKGNVTIREQLEGVLELIVHENPIVVHQALAELKRLLDENQNQVYSLILAETVDPLVNDIIRTLLETCTRFNGSNFDIQLISAECLGIVGAVDPGRLDISLTEESMIVVNNFEDADESIDFVCNFIEKQLVGAFRSARDTKLQSHLAFTIQELLKFCGFSSELISESPRAKINGRVRRRWNSFPRTVHETITPLLDAKYSINYISNKVYNYPIYPVKQYFKEWLQSWTMNLISKVNGENARKIFSVCRNIVKTGNTNIALYLLPHLVLNVLISGNDIQRDEILTEVLSVLKDNSNCKNQQPSEKQQLGAQVWSKKSYEPFILTYII</sequence>
<feature type="domain" description="UME" evidence="4">
    <location>
        <begin position="1160"/>
        <end position="1266"/>
    </location>
</feature>
<proteinExistence type="predicted"/>
<comment type="caution">
    <text evidence="5">The sequence shown here is derived from an EMBL/GenBank/DDBJ whole genome shotgun (WGS) entry which is preliminary data.</text>
</comment>
<dbReference type="Gene3D" id="1.25.10.10">
    <property type="entry name" value="Leucine-rich Repeat Variant"/>
    <property type="match status" value="1"/>
</dbReference>
<dbReference type="InterPro" id="IPR012993">
    <property type="entry name" value="UME"/>
</dbReference>
<evidence type="ECO:0000259" key="4">
    <source>
        <dbReference type="SMART" id="SM00802"/>
    </source>
</evidence>
<evidence type="ECO:0000256" key="1">
    <source>
        <dbReference type="ARBA" id="ARBA00012513"/>
    </source>
</evidence>
<organism evidence="5 6">
    <name type="scientific">Basidiobolus ranarum</name>
    <dbReference type="NCBI Taxonomy" id="34480"/>
    <lineage>
        <taxon>Eukaryota</taxon>
        <taxon>Fungi</taxon>
        <taxon>Fungi incertae sedis</taxon>
        <taxon>Zoopagomycota</taxon>
        <taxon>Entomophthoromycotina</taxon>
        <taxon>Basidiobolomycetes</taxon>
        <taxon>Basidiobolales</taxon>
        <taxon>Basidiobolaceae</taxon>
        <taxon>Basidiobolus</taxon>
    </lineage>
</organism>
<evidence type="ECO:0000256" key="3">
    <source>
        <dbReference type="SAM" id="MobiDB-lite"/>
    </source>
</evidence>
<dbReference type="Proteomes" id="UP001479436">
    <property type="component" value="Unassembled WGS sequence"/>
</dbReference>
<feature type="region of interest" description="Disordered" evidence="3">
    <location>
        <begin position="445"/>
        <end position="465"/>
    </location>
</feature>
<dbReference type="SMART" id="SM00802">
    <property type="entry name" value="UME"/>
    <property type="match status" value="1"/>
</dbReference>
<reference evidence="5 6" key="1">
    <citation type="submission" date="2023-04" db="EMBL/GenBank/DDBJ databases">
        <title>Genome of Basidiobolus ranarum AG-B5.</title>
        <authorList>
            <person name="Stajich J.E."/>
            <person name="Carter-House D."/>
            <person name="Gryganskyi A."/>
        </authorList>
    </citation>
    <scope>NUCLEOTIDE SEQUENCE [LARGE SCALE GENOMIC DNA]</scope>
    <source>
        <strain evidence="5 6">AG-B5</strain>
    </source>
</reference>
<dbReference type="EMBL" id="JASJQH010007104">
    <property type="protein sequence ID" value="KAK9718192.1"/>
    <property type="molecule type" value="Genomic_DNA"/>
</dbReference>
<evidence type="ECO:0000256" key="2">
    <source>
        <dbReference type="ARBA" id="ARBA00022777"/>
    </source>
</evidence>
<accession>A0ABR2W2U7</accession>
<dbReference type="EC" id="2.7.11.1" evidence="1"/>
<keyword evidence="6" id="KW-1185">Reference proteome</keyword>
<gene>
    <name evidence="5" type="ORF">K7432_005656</name>
</gene>
<dbReference type="Pfam" id="PF08064">
    <property type="entry name" value="UME"/>
    <property type="match status" value="1"/>
</dbReference>
<evidence type="ECO:0000313" key="6">
    <source>
        <dbReference type="Proteomes" id="UP001479436"/>
    </source>
</evidence>
<name>A0ABR2W2U7_9FUNG</name>
<dbReference type="InterPro" id="IPR056802">
    <property type="entry name" value="ATR-like_M-HEAT"/>
</dbReference>
<keyword evidence="2" id="KW-0808">Transferase</keyword>
<dbReference type="InterPro" id="IPR011989">
    <property type="entry name" value="ARM-like"/>
</dbReference>
<dbReference type="InterPro" id="IPR016024">
    <property type="entry name" value="ARM-type_fold"/>
</dbReference>
<keyword evidence="2" id="KW-0418">Kinase</keyword>